<feature type="transmembrane region" description="Helical" evidence="6">
    <location>
        <begin position="148"/>
        <end position="181"/>
    </location>
</feature>
<keyword evidence="8" id="KW-1185">Reference proteome</keyword>
<feature type="transmembrane region" description="Helical" evidence="6">
    <location>
        <begin position="57"/>
        <end position="75"/>
    </location>
</feature>
<feature type="transmembrane region" description="Helical" evidence="6">
    <location>
        <begin position="222"/>
        <end position="245"/>
    </location>
</feature>
<evidence type="ECO:0000256" key="2">
    <source>
        <dbReference type="ARBA" id="ARBA00022475"/>
    </source>
</evidence>
<dbReference type="PANTHER" id="PTHR39087:SF2">
    <property type="entry name" value="UPF0104 MEMBRANE PROTEIN MJ1595"/>
    <property type="match status" value="1"/>
</dbReference>
<evidence type="ECO:0000313" key="8">
    <source>
        <dbReference type="Proteomes" id="UP000584642"/>
    </source>
</evidence>
<evidence type="ECO:0000256" key="1">
    <source>
        <dbReference type="ARBA" id="ARBA00004651"/>
    </source>
</evidence>
<feature type="transmembrane region" description="Helical" evidence="6">
    <location>
        <begin position="257"/>
        <end position="275"/>
    </location>
</feature>
<comment type="caution">
    <text evidence="7">The sequence shown here is derived from an EMBL/GenBank/DDBJ whole genome shotgun (WGS) entry which is preliminary data.</text>
</comment>
<keyword evidence="2" id="KW-1003">Cell membrane</keyword>
<feature type="transmembrane region" description="Helical" evidence="6">
    <location>
        <begin position="310"/>
        <end position="328"/>
    </location>
</feature>
<comment type="subcellular location">
    <subcellularLocation>
        <location evidence="1">Cell membrane</location>
        <topology evidence="1">Multi-pass membrane protein</topology>
    </subcellularLocation>
</comment>
<dbReference type="Pfam" id="PF03706">
    <property type="entry name" value="LPG_synthase_TM"/>
    <property type="match status" value="1"/>
</dbReference>
<dbReference type="PANTHER" id="PTHR39087">
    <property type="entry name" value="UPF0104 MEMBRANE PROTEIN MJ1595"/>
    <property type="match status" value="1"/>
</dbReference>
<dbReference type="EMBL" id="JABFDB010000042">
    <property type="protein sequence ID" value="NYZ24666.1"/>
    <property type="molecule type" value="Genomic_DNA"/>
</dbReference>
<dbReference type="InterPro" id="IPR022791">
    <property type="entry name" value="L-PG_synthase/AglD"/>
</dbReference>
<feature type="transmembrane region" description="Helical" evidence="6">
    <location>
        <begin position="26"/>
        <end position="45"/>
    </location>
</feature>
<name>A0ABX2TM91_9PROT</name>
<dbReference type="Proteomes" id="UP000584642">
    <property type="component" value="Unassembled WGS sequence"/>
</dbReference>
<reference evidence="7 8" key="1">
    <citation type="submission" date="2020-05" db="EMBL/GenBank/DDBJ databases">
        <title>Azospirillum oleiclasticum sp. nov, a nitrogen-fixing and heavy crude oil-emulsifying bacterium isolated from the crude oil of Yumen Oilfield.</title>
        <authorList>
            <person name="Wu D."/>
            <person name="Cai M."/>
            <person name="Zhang X."/>
        </authorList>
    </citation>
    <scope>NUCLEOTIDE SEQUENCE [LARGE SCALE GENOMIC DNA]</scope>
    <source>
        <strain evidence="7 8">ROY-1-1-2</strain>
    </source>
</reference>
<protein>
    <submittedName>
        <fullName evidence="7">Flippase-like domain-containing protein</fullName>
    </submittedName>
</protein>
<accession>A0ABX2TM91</accession>
<proteinExistence type="predicted"/>
<evidence type="ECO:0000313" key="7">
    <source>
        <dbReference type="EMBL" id="NYZ24666.1"/>
    </source>
</evidence>
<evidence type="ECO:0000256" key="3">
    <source>
        <dbReference type="ARBA" id="ARBA00022692"/>
    </source>
</evidence>
<feature type="transmembrane region" description="Helical" evidence="6">
    <location>
        <begin position="282"/>
        <end position="304"/>
    </location>
</feature>
<gene>
    <name evidence="7" type="ORF">HND93_33600</name>
</gene>
<keyword evidence="4 6" id="KW-1133">Transmembrane helix</keyword>
<evidence type="ECO:0000256" key="4">
    <source>
        <dbReference type="ARBA" id="ARBA00022989"/>
    </source>
</evidence>
<evidence type="ECO:0000256" key="6">
    <source>
        <dbReference type="SAM" id="Phobius"/>
    </source>
</evidence>
<organism evidence="7 8">
    <name type="scientific">Azospirillum oleiclasticum</name>
    <dbReference type="NCBI Taxonomy" id="2735135"/>
    <lineage>
        <taxon>Bacteria</taxon>
        <taxon>Pseudomonadati</taxon>
        <taxon>Pseudomonadota</taxon>
        <taxon>Alphaproteobacteria</taxon>
        <taxon>Rhodospirillales</taxon>
        <taxon>Azospirillaceae</taxon>
        <taxon>Azospirillum</taxon>
    </lineage>
</organism>
<feature type="transmembrane region" description="Helical" evidence="6">
    <location>
        <begin position="96"/>
        <end position="113"/>
    </location>
</feature>
<dbReference type="NCBIfam" id="TIGR00374">
    <property type="entry name" value="flippase-like domain"/>
    <property type="match status" value="1"/>
</dbReference>
<keyword evidence="5 6" id="KW-0472">Membrane</keyword>
<evidence type="ECO:0000256" key="5">
    <source>
        <dbReference type="ARBA" id="ARBA00023136"/>
    </source>
</evidence>
<dbReference type="RefSeq" id="WP_180286443.1">
    <property type="nucleotide sequence ID" value="NZ_JABFDB010000042.1"/>
</dbReference>
<sequence length="336" mass="35368">MRGSLTSTGLPFARNGRGFLKQAETVAVVTAALFAAGAALAGILLGMDEFLALLGRLSPWLIGGMLALSLVNYGLRAWRWHLFGRKLGVEVPFGRTVLYYAAGFALTTTPGKLGELLRLWLLERGHGYPYQRTTPLFIGDRVGDANAILLLCLAGLGAFGGHVWVTAGALLLVGAGTLLLLKPRLLARPLLLAYGVVGRWPRLFAGVRTSLRHTARFFTPRLYLAALLLGTAGWLAECLAFHMVLEALGAAVSFQQAVFVFAFSMLVGAASMLPGGLGSTEAVMVGLLAAIGVEIHTAVAAAVVIRATTLWFAVGLGLAALPVALGRARRVAVARG</sequence>
<keyword evidence="3 6" id="KW-0812">Transmembrane</keyword>